<accession>A0A7M4ENX5</accession>
<reference evidence="1" key="2">
    <citation type="submission" date="2025-09" db="UniProtKB">
        <authorList>
            <consortium name="Ensembl"/>
        </authorList>
    </citation>
    <scope>IDENTIFICATION</scope>
</reference>
<evidence type="ECO:0000313" key="1">
    <source>
        <dbReference type="Ensembl" id="ENSCPRP00005012586.1"/>
    </source>
</evidence>
<organism evidence="1 2">
    <name type="scientific">Crocodylus porosus</name>
    <name type="common">Saltwater crocodile</name>
    <name type="synonym">Estuarine crocodile</name>
    <dbReference type="NCBI Taxonomy" id="8502"/>
    <lineage>
        <taxon>Eukaryota</taxon>
        <taxon>Metazoa</taxon>
        <taxon>Chordata</taxon>
        <taxon>Craniata</taxon>
        <taxon>Vertebrata</taxon>
        <taxon>Euteleostomi</taxon>
        <taxon>Archelosauria</taxon>
        <taxon>Archosauria</taxon>
        <taxon>Crocodylia</taxon>
        <taxon>Longirostres</taxon>
        <taxon>Crocodylidae</taxon>
        <taxon>Crocodylus</taxon>
    </lineage>
</organism>
<sequence>MVWCGGREIAPCPHSMTVEQGQGTISQPLLGNRRAGAGSSLLLGQGERVLTWAPMAEPAPTAGSSWGQGAISLPATYTCLTVKWLLSS</sequence>
<evidence type="ECO:0000313" key="2">
    <source>
        <dbReference type="Proteomes" id="UP000594220"/>
    </source>
</evidence>
<proteinExistence type="predicted"/>
<dbReference type="Proteomes" id="UP000594220">
    <property type="component" value="Unplaced"/>
</dbReference>
<reference evidence="1" key="1">
    <citation type="submission" date="2025-08" db="UniProtKB">
        <authorList>
            <consortium name="Ensembl"/>
        </authorList>
    </citation>
    <scope>IDENTIFICATION</scope>
</reference>
<name>A0A7M4ENX5_CROPO</name>
<dbReference type="Ensembl" id="ENSCPRT00005014812.1">
    <property type="protein sequence ID" value="ENSCPRP00005012586.1"/>
    <property type="gene ID" value="ENSCPRG00005008934.1"/>
</dbReference>
<protein>
    <submittedName>
        <fullName evidence="1">Uncharacterized protein</fullName>
    </submittedName>
</protein>
<keyword evidence="2" id="KW-1185">Reference proteome</keyword>
<dbReference type="AlphaFoldDB" id="A0A7M4ENX5"/>